<gene>
    <name evidence="1" type="ORF">LCGC14_2348870</name>
</gene>
<organism evidence="1">
    <name type="scientific">marine sediment metagenome</name>
    <dbReference type="NCBI Taxonomy" id="412755"/>
    <lineage>
        <taxon>unclassified sequences</taxon>
        <taxon>metagenomes</taxon>
        <taxon>ecological metagenomes</taxon>
    </lineage>
</organism>
<protein>
    <submittedName>
        <fullName evidence="1">Uncharacterized protein</fullName>
    </submittedName>
</protein>
<accession>A0A0F8VCH8</accession>
<dbReference type="EMBL" id="LAZR01070350">
    <property type="protein sequence ID" value="KKK42082.1"/>
    <property type="molecule type" value="Genomic_DNA"/>
</dbReference>
<name>A0A0F8VCH8_9ZZZZ</name>
<dbReference type="AlphaFoldDB" id="A0A0F8VCH8"/>
<proteinExistence type="predicted"/>
<comment type="caution">
    <text evidence="1">The sequence shown here is derived from an EMBL/GenBank/DDBJ whole genome shotgun (WGS) entry which is preliminary data.</text>
</comment>
<evidence type="ECO:0000313" key="1">
    <source>
        <dbReference type="EMBL" id="KKK42082.1"/>
    </source>
</evidence>
<reference evidence="1" key="1">
    <citation type="journal article" date="2015" name="Nature">
        <title>Complex archaea that bridge the gap between prokaryotes and eukaryotes.</title>
        <authorList>
            <person name="Spang A."/>
            <person name="Saw J.H."/>
            <person name="Jorgensen S.L."/>
            <person name="Zaremba-Niedzwiedzka K."/>
            <person name="Martijn J."/>
            <person name="Lind A.E."/>
            <person name="van Eijk R."/>
            <person name="Schleper C."/>
            <person name="Guy L."/>
            <person name="Ettema T.J."/>
        </authorList>
    </citation>
    <scope>NUCLEOTIDE SEQUENCE</scope>
</reference>
<sequence length="81" mass="9601">MRKKLTRKQEVIKRINSLREDNYYIVSKIEKGQKAIFECSKCKKKFDLSNSVEYGAAVEMFKKRNDMCVGCYYKKTGKLVY</sequence>